<evidence type="ECO:0000259" key="4">
    <source>
        <dbReference type="Pfam" id="PF04480"/>
    </source>
</evidence>
<dbReference type="PANTHER" id="PTHR44119:SF4">
    <property type="entry name" value="AEROBIC COBALTOCHELATASE SUBUNIT COBN"/>
    <property type="match status" value="1"/>
</dbReference>
<keyword evidence="6" id="KW-1185">Reference proteome</keyword>
<feature type="region of interest" description="Disordered" evidence="2">
    <location>
        <begin position="625"/>
        <end position="669"/>
    </location>
</feature>
<organism evidence="5 6">
    <name type="scientific">Devosia elaeis</name>
    <dbReference type="NCBI Taxonomy" id="1770058"/>
    <lineage>
        <taxon>Bacteria</taxon>
        <taxon>Pseudomonadati</taxon>
        <taxon>Pseudomonadota</taxon>
        <taxon>Alphaproteobacteria</taxon>
        <taxon>Hyphomicrobiales</taxon>
        <taxon>Devosiaceae</taxon>
        <taxon>Devosia</taxon>
    </lineage>
</organism>
<dbReference type="PANTHER" id="PTHR44119">
    <property type="entry name" value="MAGNESIUM-CHELATASE SUBUNIT CHLH, CHLOROPLASTIC"/>
    <property type="match status" value="1"/>
</dbReference>
<dbReference type="InterPro" id="IPR047216">
    <property type="entry name" value="Endonuclease_DUF559_bact"/>
</dbReference>
<dbReference type="CDD" id="cd10150">
    <property type="entry name" value="CobN_like"/>
    <property type="match status" value="1"/>
</dbReference>
<accession>A0A178HQV2</accession>
<dbReference type="InterPro" id="IPR011335">
    <property type="entry name" value="Restrct_endonuc-II-like"/>
</dbReference>
<dbReference type="Proteomes" id="UP000078389">
    <property type="component" value="Unassembled WGS sequence"/>
</dbReference>
<dbReference type="EMBL" id="LVVY01000115">
    <property type="protein sequence ID" value="OAM75057.1"/>
    <property type="molecule type" value="Genomic_DNA"/>
</dbReference>
<dbReference type="SUPFAM" id="SSF52980">
    <property type="entry name" value="Restriction endonuclease-like"/>
    <property type="match status" value="1"/>
</dbReference>
<proteinExistence type="predicted"/>
<dbReference type="InterPro" id="IPR011953">
    <property type="entry name" value="Cobalto_CobN"/>
</dbReference>
<evidence type="ECO:0000313" key="5">
    <source>
        <dbReference type="EMBL" id="OAM75057.1"/>
    </source>
</evidence>
<evidence type="ECO:0000259" key="3">
    <source>
        <dbReference type="Pfam" id="PF02514"/>
    </source>
</evidence>
<dbReference type="OrthoDB" id="9757976at2"/>
<dbReference type="EC" id="6.6.1.2" evidence="1"/>
<protein>
    <recommendedName>
        <fullName evidence="1">Cobaltochelatase subunit CobN</fullName>
        <ecNumber evidence="1">6.6.1.2</ecNumber>
    </recommendedName>
</protein>
<dbReference type="Gene3D" id="3.40.960.10">
    <property type="entry name" value="VSR Endonuclease"/>
    <property type="match status" value="1"/>
</dbReference>
<dbReference type="NCBIfam" id="TIGR02257">
    <property type="entry name" value="cobalto_cobN"/>
    <property type="match status" value="1"/>
</dbReference>
<dbReference type="Pfam" id="PF04480">
    <property type="entry name" value="DUF559"/>
    <property type="match status" value="1"/>
</dbReference>
<dbReference type="STRING" id="1770058.A3840_15090"/>
<dbReference type="InterPro" id="IPR003672">
    <property type="entry name" value="CobN/Mg_chltase"/>
</dbReference>
<dbReference type="CDD" id="cd01038">
    <property type="entry name" value="Endonuclease_DUF559"/>
    <property type="match status" value="1"/>
</dbReference>
<evidence type="ECO:0000256" key="2">
    <source>
        <dbReference type="SAM" id="MobiDB-lite"/>
    </source>
</evidence>
<reference evidence="5 6" key="1">
    <citation type="submission" date="2016-03" db="EMBL/GenBank/DDBJ databases">
        <title>Genome sequencing of Devosia sp. S37.</title>
        <authorList>
            <person name="Mohd Nor M."/>
        </authorList>
    </citation>
    <scope>NUCLEOTIDE SEQUENCE [LARGE SCALE GENOMIC DNA]</scope>
    <source>
        <strain evidence="5 6">S37</strain>
    </source>
</reference>
<feature type="domain" description="CobN/magnesium chelatase" evidence="3">
    <location>
        <begin position="675"/>
        <end position="1481"/>
    </location>
</feature>
<dbReference type="InterPro" id="IPR007569">
    <property type="entry name" value="DUF559"/>
</dbReference>
<dbReference type="Pfam" id="PF02514">
    <property type="entry name" value="CobN-Mg_chel"/>
    <property type="match status" value="2"/>
</dbReference>
<feature type="domain" description="DUF559" evidence="4">
    <location>
        <begin position="520"/>
        <end position="622"/>
    </location>
</feature>
<dbReference type="GO" id="GO:0051116">
    <property type="term" value="F:cobaltochelatase activity"/>
    <property type="evidence" value="ECO:0007669"/>
    <property type="project" value="UniProtKB-UniRule"/>
</dbReference>
<gene>
    <name evidence="5" type="ORF">A3840_15090</name>
</gene>
<evidence type="ECO:0000256" key="1">
    <source>
        <dbReference type="NCBIfam" id="TIGR02257"/>
    </source>
</evidence>
<dbReference type="GO" id="GO:0009236">
    <property type="term" value="P:cobalamin biosynthetic process"/>
    <property type="evidence" value="ECO:0007669"/>
    <property type="project" value="UniProtKB-UniRule"/>
</dbReference>
<feature type="region of interest" description="Disordered" evidence="2">
    <location>
        <begin position="222"/>
        <end position="247"/>
    </location>
</feature>
<dbReference type="RefSeq" id="WP_067458581.1">
    <property type="nucleotide sequence ID" value="NZ_LVVY01000115.1"/>
</dbReference>
<name>A0A178HQV2_9HYPH</name>
<comment type="caution">
    <text evidence="5">The sequence shown here is derived from an EMBL/GenBank/DDBJ whole genome shotgun (WGS) entry which is preliminary data.</text>
</comment>
<evidence type="ECO:0000313" key="6">
    <source>
        <dbReference type="Proteomes" id="UP000078389"/>
    </source>
</evidence>
<feature type="domain" description="CobN/magnesium chelatase" evidence="3">
    <location>
        <begin position="247"/>
        <end position="480"/>
    </location>
</feature>
<sequence>MHLLSAQAGAIQQEGEAIDLAQTPGAYIFASSADSELAMLAAAADRAGEDALRLANILRLANNLSVDMWLEKTVAEARLVVLRLIGGMAYFQYGVDELAALCANRNIPLVLLPGDANPDPILRDRSTIHPDDWSRLHRLFVAGGPENADAILNAFRDLSLLPTLPLEGRVAQLGPTGRSEAGEGVLQLTLQPFPRFGLWHPKTGLTDQAGLSALHLLPEEEKNNSERDAQFLSPSGRGGSAEGRVGEGDAAAETPYIPILFYRAALEGAGTATLEALVAELESRGLAPVPIMVSSLKEAACIGFVQEVLAAFPPAAIFNLTAFALGVADLDAAANPFAGTDAPVIQLIQSGRSRAQWLADPQGLSSKDMAMYLVMPEVDGRIGGLLVGHKADAVWHERTQCPLSAYEPEPEGIARAVALAANWARLRATPRADRRIAIILANYPIRDGRLANGVGYDAPQSTVRMLIELERAGYTLTQSPSPLRGGARGGGSAPSANAAVWSGPATGFTNSRLARITKNIERARTLRSNPPQPERALWRLLREAFPEAHFRRQVPIGPYFADFASHRAKLIIELDGDTHGSEQAQRYDAKRDAFLRDAGYRILRMANRDLQNLEGVWLQVSQSVGDIRTPTPNPSPQGGGERSVLDETSVPATGPKPLPLEGRGWGGGSAPSFFPRSSKDLIDLLQSGPTNAAPQRGQSAAILPLARYQALFDTLPEETRAAITARWGDPATDPFIRDEAFHLPAHRFGNVVLLLQPARGYQLDETLSYHDPALVPPHAYVAAYLWLRHEFGAHAMVHNGKHGTLEWLPGKSAALDADCYPDALWGQLPHLYPFIVNDPGEGTQAKRRTGAVIIDHLVPPLTRAETYGPLKDLEALLDEYYAASGMDRRRLADLKRRILDFTRDSRLDQDIGLPPDETEALIRIDNFLCDLKEAQIRDGLHVFGQSPEGGMARDLSVALARVPRGDAPGDNSLIRALADDLKLGFDPLNAVFADPWRGPDVFASMTSVNVNSLPTNSRIGDLVANLEAIAAELVDGTRICPADWPATNAVLQTVETIVKPRLSASGPAEMQAFLDALDGKFIAPGPSGAPSRGRLDVLPTGRNFYSIDARAVPTPSAWELGRKSAENLVLRHLQDHGHHLRSAALSVWGTANMRTGGDDIAQAMALIGARPIWDPGSLRVSGYEIVPLAKLARPRVDVTLRISGFFRDAFPAQIALFDRAIRAIGTLDEPEDDNPIAARMRAEALGLMAEGKSETDAALAAGARIFGSKPGAYGAGLGQLIDNGQWNDKADLARQVLAWGQYAYGAKAQGTPLEDRFRARLGQIDAVIHNQDNREHDLLDSDNYYQFEGGLSVAAETLAGAQPAAYHNDHSRPENPKIRTLEQEISHVMRARVVNPKWLAGMMRHGYRGAFEIIATLDFMFAFAATTGAVKSHHFDLAFEAFVEDDKVREFISNANRFGYDELIAKFNEARRRGLWSPRSNSAFAFLEDNA</sequence>